<evidence type="ECO:0000313" key="3">
    <source>
        <dbReference type="Proteomes" id="UP000585614"/>
    </source>
</evidence>
<comment type="caution">
    <text evidence="2">The sequence shown here is derived from an EMBL/GenBank/DDBJ whole genome shotgun (WGS) entry which is preliminary data.</text>
</comment>
<proteinExistence type="predicted"/>
<reference evidence="2 3" key="1">
    <citation type="journal article" date="2020" name="Nature">
        <title>Six reference-quality genomes reveal evolution of bat adaptations.</title>
        <authorList>
            <person name="Jebb D."/>
            <person name="Huang Z."/>
            <person name="Pippel M."/>
            <person name="Hughes G.M."/>
            <person name="Lavrichenko K."/>
            <person name="Devanna P."/>
            <person name="Winkler S."/>
            <person name="Jermiin L.S."/>
            <person name="Skirmuntt E.C."/>
            <person name="Katzourakis A."/>
            <person name="Burkitt-Gray L."/>
            <person name="Ray D.A."/>
            <person name="Sullivan K.A.M."/>
            <person name="Roscito J.G."/>
            <person name="Kirilenko B.M."/>
            <person name="Davalos L.M."/>
            <person name="Corthals A.P."/>
            <person name="Power M.L."/>
            <person name="Jones G."/>
            <person name="Ransome R.D."/>
            <person name="Dechmann D.K.N."/>
            <person name="Locatelli A.G."/>
            <person name="Puechmaille S.J."/>
            <person name="Fedrigo O."/>
            <person name="Jarvis E.D."/>
            <person name="Hiller M."/>
            <person name="Vernes S.C."/>
            <person name="Myers E.W."/>
            <person name="Teeling E.C."/>
        </authorList>
    </citation>
    <scope>NUCLEOTIDE SEQUENCE [LARGE SCALE GENOMIC DNA]</scope>
    <source>
        <strain evidence="2">MRhiFer1</strain>
        <tissue evidence="2">Lung</tissue>
    </source>
</reference>
<dbReference type="AlphaFoldDB" id="A0A7J7XPJ7"/>
<evidence type="ECO:0000256" key="1">
    <source>
        <dbReference type="SAM" id="MobiDB-lite"/>
    </source>
</evidence>
<accession>A0A7J7XPJ7</accession>
<dbReference type="Proteomes" id="UP000585614">
    <property type="component" value="Unassembled WGS sequence"/>
</dbReference>
<sequence length="134" mass="14454">MCISLKVERQVCALSGVEQLSQEQGEVRKPRDLQDKGDGGDPRAMTGQLLPVGICPVWFHTDLEVGGRHRAGIECEETEIDATSKREVSRQPVLVFTRGLVGLWLWTCVSDPAPSDCPSVLGNATGDSLAPIAL</sequence>
<dbReference type="EMBL" id="JACAGC010000008">
    <property type="protein sequence ID" value="KAF6351572.1"/>
    <property type="molecule type" value="Genomic_DNA"/>
</dbReference>
<feature type="compositionally biased region" description="Basic and acidic residues" evidence="1">
    <location>
        <begin position="25"/>
        <end position="41"/>
    </location>
</feature>
<protein>
    <submittedName>
        <fullName evidence="2">Uncharacterized protein</fullName>
    </submittedName>
</protein>
<feature type="region of interest" description="Disordered" evidence="1">
    <location>
        <begin position="23"/>
        <end position="47"/>
    </location>
</feature>
<gene>
    <name evidence="2" type="ORF">mRhiFer1_010093</name>
</gene>
<name>A0A7J7XPJ7_RHIFE</name>
<organism evidence="2 3">
    <name type="scientific">Rhinolophus ferrumequinum</name>
    <name type="common">Greater horseshoe bat</name>
    <dbReference type="NCBI Taxonomy" id="59479"/>
    <lineage>
        <taxon>Eukaryota</taxon>
        <taxon>Metazoa</taxon>
        <taxon>Chordata</taxon>
        <taxon>Craniata</taxon>
        <taxon>Vertebrata</taxon>
        <taxon>Euteleostomi</taxon>
        <taxon>Mammalia</taxon>
        <taxon>Eutheria</taxon>
        <taxon>Laurasiatheria</taxon>
        <taxon>Chiroptera</taxon>
        <taxon>Yinpterochiroptera</taxon>
        <taxon>Rhinolophoidea</taxon>
        <taxon>Rhinolophidae</taxon>
        <taxon>Rhinolophinae</taxon>
        <taxon>Rhinolophus</taxon>
    </lineage>
</organism>
<evidence type="ECO:0000313" key="2">
    <source>
        <dbReference type="EMBL" id="KAF6351572.1"/>
    </source>
</evidence>